<dbReference type="PROSITE" id="PS51194">
    <property type="entry name" value="HELICASE_CTER"/>
    <property type="match status" value="1"/>
</dbReference>
<dbReference type="InterPro" id="IPR001650">
    <property type="entry name" value="Helicase_C-like"/>
</dbReference>
<evidence type="ECO:0000313" key="9">
    <source>
        <dbReference type="EMBL" id="EKX88896.1"/>
    </source>
</evidence>
<dbReference type="Pfam" id="PF04408">
    <property type="entry name" value="WHD_HA2"/>
    <property type="match status" value="1"/>
</dbReference>
<evidence type="ECO:0000256" key="6">
    <source>
        <dbReference type="SAM" id="MobiDB-lite"/>
    </source>
</evidence>
<dbReference type="InterPro" id="IPR007502">
    <property type="entry name" value="Helicase-assoc_dom"/>
</dbReference>
<feature type="domain" description="Helicase C-terminal" evidence="8">
    <location>
        <begin position="212"/>
        <end position="376"/>
    </location>
</feature>
<gene>
    <name evidence="9" type="ORF">HMPREF9997_02122</name>
</gene>
<dbReference type="InterPro" id="IPR048333">
    <property type="entry name" value="HA2_WH"/>
</dbReference>
<dbReference type="Pfam" id="PF00270">
    <property type="entry name" value="DEAD"/>
    <property type="match status" value="1"/>
</dbReference>
<sequence length="787" mass="84649">MPFDLDRIGAGLPVAASLPELSHALGNQTASRTTAVIQAPPGTGKTTLIPPALHNHTKGKILVTAPRRVAVRAAARRLRHLDPQRARLVGFAVRGEYQRGDAVEFVTPGVLLRRLLTDPGLEGISGVIIDEVHERQLDTDLALGMLRELHELRNSLDSPFYLVAMSATLDAQRYSELLDNAPIIATPAVTHPVDVLYRPGPQRLGVRGVEKQYLEHVARVAREGIEKHGESVLVFVPGVREVTAVCELLDNAIPLHGRLSAREQDAALTDHGTPRIIVSTSIAESSVTVPGVRVVVDSGLARQPQHDATRGISGLVTVGCARSSAEQRAGRAGREGPGTVYRCYTESEFTRMTPHATPEIFTTDLTQAALFMACWGSPDLPLIDAPPPGPFQQAQATLQQLGAVDPSGTVTNFGRRLASIPCDPRLGRALLLTGTRRAAGIVACLADDPRGDIAQLTPNKAEAQRLHSLVTSSGSHDDSPGVVTGLAYPEFIAKRVGENEFLLASGTRAVTRDNTFAGAEWLAVASLSSAGERVYIHAAAHLSEDEALSLIGVSETVEASLVNGRIRGRKVRRAGKIELSSTPVAVPSEQAAEALAAGLDVSLFPWSQAATGLRNRLAFVRAQRGEPWPDVSDAALNSMLGDWLAPEIQDIAQGTPLSQVDMLPALRRLVPWPEAASFDEYAPPQLTVPSGRHVFVDYSTGRPVVSVKLQECFGLAESPTLCGQRVLFHLLSPAGRPLAVTDDLASFWSGPYSQVRADMRGRYPKHPWPEDPWSAEATGRVKERRKR</sequence>
<keyword evidence="2" id="KW-0547">Nucleotide-binding</keyword>
<dbReference type="InterPro" id="IPR013689">
    <property type="entry name" value="RNA_helicase_ATP-dep_HrpB_C"/>
</dbReference>
<dbReference type="CDD" id="cd18791">
    <property type="entry name" value="SF2_C_RHA"/>
    <property type="match status" value="1"/>
</dbReference>
<dbReference type="EC" id="3.6.4.13" evidence="1"/>
<dbReference type="InterPro" id="IPR014001">
    <property type="entry name" value="Helicase_ATP-bd"/>
</dbReference>
<keyword evidence="5" id="KW-0067">ATP-binding</keyword>
<dbReference type="AlphaFoldDB" id="L1MD79"/>
<dbReference type="Pfam" id="PF08482">
    <property type="entry name" value="HrpB_C"/>
    <property type="match status" value="1"/>
</dbReference>
<accession>L1MD79</accession>
<evidence type="ECO:0000256" key="1">
    <source>
        <dbReference type="ARBA" id="ARBA00012552"/>
    </source>
</evidence>
<reference evidence="9 10" key="1">
    <citation type="submission" date="2012-05" db="EMBL/GenBank/DDBJ databases">
        <authorList>
            <person name="Weinstock G."/>
            <person name="Sodergren E."/>
            <person name="Lobos E.A."/>
            <person name="Fulton L."/>
            <person name="Fulton R."/>
            <person name="Courtney L."/>
            <person name="Fronick C."/>
            <person name="O'Laughlin M."/>
            <person name="Godfrey J."/>
            <person name="Wilson R.M."/>
            <person name="Miner T."/>
            <person name="Farmer C."/>
            <person name="Delehaunty K."/>
            <person name="Cordes M."/>
            <person name="Minx P."/>
            <person name="Tomlinson C."/>
            <person name="Chen J."/>
            <person name="Wollam A."/>
            <person name="Pepin K.H."/>
            <person name="Bhonagiri V."/>
            <person name="Zhang X."/>
            <person name="Suruliraj S."/>
            <person name="Warren W."/>
            <person name="Mitreva M."/>
            <person name="Mardis E.R."/>
            <person name="Wilson R.K."/>
        </authorList>
    </citation>
    <scope>NUCLEOTIDE SEQUENCE [LARGE SCALE GENOMIC DNA]</scope>
    <source>
        <strain evidence="9 10">F0235</strain>
    </source>
</reference>
<dbReference type="SMART" id="SM00490">
    <property type="entry name" value="HELICc"/>
    <property type="match status" value="1"/>
</dbReference>
<keyword evidence="3" id="KW-0378">Hydrolase</keyword>
<dbReference type="RefSeq" id="WP_006061546.1">
    <property type="nucleotide sequence ID" value="NZ_KB290820.1"/>
</dbReference>
<dbReference type="SMART" id="SM00487">
    <property type="entry name" value="DEXDc"/>
    <property type="match status" value="1"/>
</dbReference>
<proteinExistence type="predicted"/>
<name>L1MD79_9CORY</name>
<dbReference type="GO" id="GO:0016787">
    <property type="term" value="F:hydrolase activity"/>
    <property type="evidence" value="ECO:0007669"/>
    <property type="project" value="UniProtKB-KW"/>
</dbReference>
<dbReference type="eggNOG" id="COG1643">
    <property type="taxonomic scope" value="Bacteria"/>
</dbReference>
<organism evidence="9 10">
    <name type="scientific">Corynebacterium durum F0235</name>
    <dbReference type="NCBI Taxonomy" id="1035195"/>
    <lineage>
        <taxon>Bacteria</taxon>
        <taxon>Bacillati</taxon>
        <taxon>Actinomycetota</taxon>
        <taxon>Actinomycetes</taxon>
        <taxon>Mycobacteriales</taxon>
        <taxon>Corynebacteriaceae</taxon>
        <taxon>Corynebacterium</taxon>
    </lineage>
</organism>
<dbReference type="GO" id="GO:0003676">
    <property type="term" value="F:nucleic acid binding"/>
    <property type="evidence" value="ECO:0007669"/>
    <property type="project" value="InterPro"/>
</dbReference>
<dbReference type="Gene3D" id="1.20.120.1080">
    <property type="match status" value="1"/>
</dbReference>
<evidence type="ECO:0000256" key="3">
    <source>
        <dbReference type="ARBA" id="ARBA00022801"/>
    </source>
</evidence>
<dbReference type="PANTHER" id="PTHR43519">
    <property type="entry name" value="ATP-DEPENDENT RNA HELICASE HRPB"/>
    <property type="match status" value="1"/>
</dbReference>
<evidence type="ECO:0000313" key="10">
    <source>
        <dbReference type="Proteomes" id="UP000010445"/>
    </source>
</evidence>
<comment type="caution">
    <text evidence="9">The sequence shown here is derived from an EMBL/GenBank/DDBJ whole genome shotgun (WGS) entry which is preliminary data.</text>
</comment>
<dbReference type="Gene3D" id="3.40.50.300">
    <property type="entry name" value="P-loop containing nucleotide triphosphate hydrolases"/>
    <property type="match status" value="2"/>
</dbReference>
<dbReference type="Pfam" id="PF00271">
    <property type="entry name" value="Helicase_C"/>
    <property type="match status" value="1"/>
</dbReference>
<evidence type="ECO:0000259" key="8">
    <source>
        <dbReference type="PROSITE" id="PS51194"/>
    </source>
</evidence>
<dbReference type="PROSITE" id="PS51192">
    <property type="entry name" value="HELICASE_ATP_BIND_1"/>
    <property type="match status" value="1"/>
</dbReference>
<protein>
    <recommendedName>
        <fullName evidence="1">RNA helicase</fullName>
        <ecNumber evidence="1">3.6.4.13</ecNumber>
    </recommendedName>
</protein>
<dbReference type="EMBL" id="AMEM01000034">
    <property type="protein sequence ID" value="EKX88896.1"/>
    <property type="molecule type" value="Genomic_DNA"/>
</dbReference>
<dbReference type="HOGENOM" id="CLU_001832_5_6_11"/>
<dbReference type="PATRIC" id="fig|1035195.3.peg.1900"/>
<dbReference type="GO" id="GO:0003724">
    <property type="term" value="F:RNA helicase activity"/>
    <property type="evidence" value="ECO:0007669"/>
    <property type="project" value="UniProtKB-EC"/>
</dbReference>
<feature type="domain" description="Helicase ATP-binding" evidence="7">
    <location>
        <begin position="26"/>
        <end position="187"/>
    </location>
</feature>
<dbReference type="Proteomes" id="UP000010445">
    <property type="component" value="Unassembled WGS sequence"/>
</dbReference>
<dbReference type="PIRSF" id="PIRSF005496">
    <property type="entry name" value="ATP_hel_hrpB"/>
    <property type="match status" value="1"/>
</dbReference>
<dbReference type="GO" id="GO:0005524">
    <property type="term" value="F:ATP binding"/>
    <property type="evidence" value="ECO:0007669"/>
    <property type="project" value="UniProtKB-KW"/>
</dbReference>
<dbReference type="PANTHER" id="PTHR43519:SF1">
    <property type="entry name" value="ATP-DEPENDENT RNA HELICASE HRPB"/>
    <property type="match status" value="1"/>
</dbReference>
<dbReference type="SMART" id="SM00847">
    <property type="entry name" value="HA2"/>
    <property type="match status" value="1"/>
</dbReference>
<evidence type="ECO:0000256" key="2">
    <source>
        <dbReference type="ARBA" id="ARBA00022741"/>
    </source>
</evidence>
<evidence type="ECO:0000256" key="5">
    <source>
        <dbReference type="ARBA" id="ARBA00022840"/>
    </source>
</evidence>
<dbReference type="SUPFAM" id="SSF52540">
    <property type="entry name" value="P-loop containing nucleoside triphosphate hydrolases"/>
    <property type="match status" value="1"/>
</dbReference>
<feature type="region of interest" description="Disordered" evidence="6">
    <location>
        <begin position="766"/>
        <end position="787"/>
    </location>
</feature>
<dbReference type="OrthoDB" id="9805617at2"/>
<keyword evidence="4 9" id="KW-0347">Helicase</keyword>
<dbReference type="InterPro" id="IPR027417">
    <property type="entry name" value="P-loop_NTPase"/>
</dbReference>
<evidence type="ECO:0000256" key="4">
    <source>
        <dbReference type="ARBA" id="ARBA00022806"/>
    </source>
</evidence>
<dbReference type="InterPro" id="IPR011545">
    <property type="entry name" value="DEAD/DEAH_box_helicase_dom"/>
</dbReference>
<dbReference type="PROSITE" id="PS00690">
    <property type="entry name" value="DEAH_ATP_HELICASE"/>
    <property type="match status" value="1"/>
</dbReference>
<dbReference type="InterPro" id="IPR010225">
    <property type="entry name" value="HrpB"/>
</dbReference>
<evidence type="ECO:0000259" key="7">
    <source>
        <dbReference type="PROSITE" id="PS51192"/>
    </source>
</evidence>
<dbReference type="InterPro" id="IPR002464">
    <property type="entry name" value="DNA/RNA_helicase_DEAH_CS"/>
</dbReference>
<dbReference type="STRING" id="1035195.HMPREF9997_02122"/>
<keyword evidence="10" id="KW-1185">Reference proteome</keyword>